<gene>
    <name evidence="2" type="ORF">DRF57_09010</name>
</gene>
<accession>A0ABX9IL74</accession>
<evidence type="ECO:0000313" key="3">
    <source>
        <dbReference type="Proteomes" id="UP000256491"/>
    </source>
</evidence>
<dbReference type="PROSITE" id="PS51257">
    <property type="entry name" value="PROKAR_LIPOPROTEIN"/>
    <property type="match status" value="1"/>
</dbReference>
<comment type="caution">
    <text evidence="2">The sequence shown here is derived from an EMBL/GenBank/DDBJ whole genome shotgun (WGS) entry which is preliminary data.</text>
</comment>
<evidence type="ECO:0000313" key="2">
    <source>
        <dbReference type="EMBL" id="REC75897.1"/>
    </source>
</evidence>
<dbReference type="Proteomes" id="UP000256491">
    <property type="component" value="Unassembled WGS sequence"/>
</dbReference>
<protein>
    <recommendedName>
        <fullName evidence="4">Lipoprotein</fullName>
    </recommendedName>
</protein>
<evidence type="ECO:0000256" key="1">
    <source>
        <dbReference type="SAM" id="SignalP"/>
    </source>
</evidence>
<name>A0ABX9IL74_9FLAO</name>
<dbReference type="EMBL" id="QNUF01000008">
    <property type="protein sequence ID" value="REC75897.1"/>
    <property type="molecule type" value="Genomic_DNA"/>
</dbReference>
<dbReference type="RefSeq" id="WP_115918097.1">
    <property type="nucleotide sequence ID" value="NZ_BJYH01000010.1"/>
</dbReference>
<reference evidence="2 3" key="1">
    <citation type="journal article" date="2010" name="Syst. Appl. Microbiol.">
        <title>Four new species of Chryseobacterium from the rhizosphere of coastal sand dune plants, Chryseobacterium elymi sp. nov., Chryseobacterium hagamense sp. nov., Chryseobacterium lathyri sp. nov. and Chryseobacterium rhizosphaerae sp. nov.</title>
        <authorList>
            <person name="Cho S.H."/>
            <person name="Lee K.S."/>
            <person name="Shin D.S."/>
            <person name="Han J.H."/>
            <person name="Park K.S."/>
            <person name="Lee C.H."/>
            <person name="Park K.H."/>
            <person name="Kim S.B."/>
        </authorList>
    </citation>
    <scope>NUCLEOTIDE SEQUENCE [LARGE SCALE GENOMIC DNA]</scope>
    <source>
        <strain evidence="2 3">KCTC 22548</strain>
    </source>
</reference>
<evidence type="ECO:0008006" key="4">
    <source>
        <dbReference type="Google" id="ProtNLM"/>
    </source>
</evidence>
<feature type="chain" id="PRO_5045502569" description="Lipoprotein" evidence="1">
    <location>
        <begin position="22"/>
        <end position="152"/>
    </location>
</feature>
<keyword evidence="3" id="KW-1185">Reference proteome</keyword>
<keyword evidence="1" id="KW-0732">Signal</keyword>
<feature type="signal peptide" evidence="1">
    <location>
        <begin position="1"/>
        <end position="21"/>
    </location>
</feature>
<sequence length="152" mass="18048">MKKLFNILLVFLLIGCSSARKIVTPEFSITSTYYDTNKIDRSHFFYDSQTGVLKNRRPEEVIIKLTDSDKQEIYKFYKSINVKGNLCWYTFEDKTSSKISFQLKSSSPKKTKCDSTNKQEINKYIDLFYKIRNLLKSKKEYKEMFPAEFYES</sequence>
<organism evidence="2 3">
    <name type="scientific">Chryseobacterium rhizosphaerae</name>
    <dbReference type="NCBI Taxonomy" id="395937"/>
    <lineage>
        <taxon>Bacteria</taxon>
        <taxon>Pseudomonadati</taxon>
        <taxon>Bacteroidota</taxon>
        <taxon>Flavobacteriia</taxon>
        <taxon>Flavobacteriales</taxon>
        <taxon>Weeksellaceae</taxon>
        <taxon>Chryseobacterium group</taxon>
        <taxon>Chryseobacterium</taxon>
    </lineage>
</organism>
<proteinExistence type="predicted"/>